<accession>A0A916W0B7</accession>
<dbReference type="EMBL" id="BMJB01000001">
    <property type="protein sequence ID" value="GGA57095.1"/>
    <property type="molecule type" value="Genomic_DNA"/>
</dbReference>
<comment type="caution">
    <text evidence="4">The sequence shown here is derived from an EMBL/GenBank/DDBJ whole genome shotgun (WGS) entry which is preliminary data.</text>
</comment>
<feature type="domain" description="Peptidoglycan binding-like" evidence="3">
    <location>
        <begin position="53"/>
        <end position="93"/>
    </location>
</feature>
<feature type="chain" id="PRO_5036872984" description="Peptidoglycan binding-like domain-containing protein" evidence="2">
    <location>
        <begin position="23"/>
        <end position="137"/>
    </location>
</feature>
<dbReference type="InterPro" id="IPR036365">
    <property type="entry name" value="PGBD-like_sf"/>
</dbReference>
<proteinExistence type="predicted"/>
<evidence type="ECO:0000256" key="2">
    <source>
        <dbReference type="SAM" id="SignalP"/>
    </source>
</evidence>
<dbReference type="InterPro" id="IPR036366">
    <property type="entry name" value="PGBDSf"/>
</dbReference>
<feature type="signal peptide" evidence="2">
    <location>
        <begin position="1"/>
        <end position="22"/>
    </location>
</feature>
<feature type="region of interest" description="Disordered" evidence="1">
    <location>
        <begin position="108"/>
        <end position="137"/>
    </location>
</feature>
<evidence type="ECO:0000313" key="5">
    <source>
        <dbReference type="Proteomes" id="UP000648801"/>
    </source>
</evidence>
<evidence type="ECO:0000313" key="4">
    <source>
        <dbReference type="EMBL" id="GGA57095.1"/>
    </source>
</evidence>
<gene>
    <name evidence="4" type="ORF">GCM10011507_05530</name>
</gene>
<dbReference type="SUPFAM" id="SSF47090">
    <property type="entry name" value="PGBD-like"/>
    <property type="match status" value="1"/>
</dbReference>
<organism evidence="4 5">
    <name type="scientific">Edaphobacter acidisoli</name>
    <dbReference type="NCBI Taxonomy" id="2040573"/>
    <lineage>
        <taxon>Bacteria</taxon>
        <taxon>Pseudomonadati</taxon>
        <taxon>Acidobacteriota</taxon>
        <taxon>Terriglobia</taxon>
        <taxon>Terriglobales</taxon>
        <taxon>Acidobacteriaceae</taxon>
        <taxon>Edaphobacter</taxon>
    </lineage>
</organism>
<reference evidence="4" key="1">
    <citation type="journal article" date="2014" name="Int. J. Syst. Evol. Microbiol.">
        <title>Complete genome sequence of Corynebacterium casei LMG S-19264T (=DSM 44701T), isolated from a smear-ripened cheese.</title>
        <authorList>
            <consortium name="US DOE Joint Genome Institute (JGI-PGF)"/>
            <person name="Walter F."/>
            <person name="Albersmeier A."/>
            <person name="Kalinowski J."/>
            <person name="Ruckert C."/>
        </authorList>
    </citation>
    <scope>NUCLEOTIDE SEQUENCE</scope>
    <source>
        <strain evidence="4">CGMCC 1.15447</strain>
    </source>
</reference>
<keyword evidence="5" id="KW-1185">Reference proteome</keyword>
<evidence type="ECO:0000259" key="3">
    <source>
        <dbReference type="Pfam" id="PF01471"/>
    </source>
</evidence>
<sequence length="137" mass="14566">MRSGRLFLGSALILSLSLPAVAATHHRHHSLRNIHLRRHSGPTGQRSIDDQRATQIQAALVKTGYLTGTQASGHWDTTTQAAMQKFQSDNGWQTKLVPDSRAIIKLGLGPSQDSTATNAPSSSVASTASVGASFLPQ</sequence>
<dbReference type="RefSeq" id="WP_188757797.1">
    <property type="nucleotide sequence ID" value="NZ_BMJB01000001.1"/>
</dbReference>
<dbReference type="AlphaFoldDB" id="A0A916W0B7"/>
<dbReference type="Gene3D" id="1.10.101.10">
    <property type="entry name" value="PGBD-like superfamily/PGBD"/>
    <property type="match status" value="1"/>
</dbReference>
<name>A0A916W0B7_9BACT</name>
<dbReference type="Proteomes" id="UP000648801">
    <property type="component" value="Unassembled WGS sequence"/>
</dbReference>
<protein>
    <recommendedName>
        <fullName evidence="3">Peptidoglycan binding-like domain-containing protein</fullName>
    </recommendedName>
</protein>
<dbReference type="Pfam" id="PF01471">
    <property type="entry name" value="PG_binding_1"/>
    <property type="match status" value="1"/>
</dbReference>
<reference evidence="4" key="2">
    <citation type="submission" date="2020-09" db="EMBL/GenBank/DDBJ databases">
        <authorList>
            <person name="Sun Q."/>
            <person name="Zhou Y."/>
        </authorList>
    </citation>
    <scope>NUCLEOTIDE SEQUENCE</scope>
    <source>
        <strain evidence="4">CGMCC 1.15447</strain>
    </source>
</reference>
<dbReference type="InterPro" id="IPR002477">
    <property type="entry name" value="Peptidoglycan-bd-like"/>
</dbReference>
<evidence type="ECO:0000256" key="1">
    <source>
        <dbReference type="SAM" id="MobiDB-lite"/>
    </source>
</evidence>
<keyword evidence="2" id="KW-0732">Signal</keyword>
<feature type="compositionally biased region" description="Low complexity" evidence="1">
    <location>
        <begin position="114"/>
        <end position="137"/>
    </location>
</feature>